<feature type="chain" id="PRO_5043542209" description="Guanylate cyclase domain-containing protein" evidence="4">
    <location>
        <begin position="23"/>
        <end position="1270"/>
    </location>
</feature>
<dbReference type="Proteomes" id="UP001485043">
    <property type="component" value="Unassembled WGS sequence"/>
</dbReference>
<evidence type="ECO:0000256" key="3">
    <source>
        <dbReference type="SAM" id="Phobius"/>
    </source>
</evidence>
<keyword evidence="3" id="KW-1133">Transmembrane helix</keyword>
<evidence type="ECO:0000313" key="6">
    <source>
        <dbReference type="EMBL" id="KAK9864492.1"/>
    </source>
</evidence>
<keyword evidence="3" id="KW-0812">Transmembrane</keyword>
<dbReference type="InterPro" id="IPR032675">
    <property type="entry name" value="LRR_dom_sf"/>
</dbReference>
<dbReference type="SUPFAM" id="SSF52058">
    <property type="entry name" value="L domain-like"/>
    <property type="match status" value="1"/>
</dbReference>
<feature type="compositionally biased region" description="Polar residues" evidence="2">
    <location>
        <begin position="1124"/>
        <end position="1136"/>
    </location>
</feature>
<dbReference type="GO" id="GO:0005930">
    <property type="term" value="C:axoneme"/>
    <property type="evidence" value="ECO:0007669"/>
    <property type="project" value="UniProtKB-SubCell"/>
</dbReference>
<feature type="transmembrane region" description="Helical" evidence="3">
    <location>
        <begin position="364"/>
        <end position="388"/>
    </location>
</feature>
<dbReference type="InterPro" id="IPR029787">
    <property type="entry name" value="Nucleotide_cyclase"/>
</dbReference>
<keyword evidence="4" id="KW-0732">Signal</keyword>
<dbReference type="Gene3D" id="3.30.70.1230">
    <property type="entry name" value="Nucleotide cyclase"/>
    <property type="match status" value="2"/>
</dbReference>
<accession>A0AAW1T3Z4</accession>
<protein>
    <recommendedName>
        <fullName evidence="5">Guanylate cyclase domain-containing protein</fullName>
    </recommendedName>
</protein>
<evidence type="ECO:0000259" key="5">
    <source>
        <dbReference type="PROSITE" id="PS50125"/>
    </source>
</evidence>
<dbReference type="EMBL" id="JALJOV010000346">
    <property type="protein sequence ID" value="KAK9864492.1"/>
    <property type="molecule type" value="Genomic_DNA"/>
</dbReference>
<dbReference type="PANTHER" id="PTHR43081">
    <property type="entry name" value="ADENYLATE CYCLASE, TERMINAL-DIFFERENTIATION SPECIFIC-RELATED"/>
    <property type="match status" value="1"/>
</dbReference>
<evidence type="ECO:0000313" key="7">
    <source>
        <dbReference type="Proteomes" id="UP001485043"/>
    </source>
</evidence>
<keyword evidence="7" id="KW-1185">Reference proteome</keyword>
<dbReference type="Gene3D" id="3.80.10.10">
    <property type="entry name" value="Ribonuclease Inhibitor"/>
    <property type="match status" value="1"/>
</dbReference>
<dbReference type="SMART" id="SM00044">
    <property type="entry name" value="CYCc"/>
    <property type="match status" value="1"/>
</dbReference>
<feature type="compositionally biased region" description="Polar residues" evidence="2">
    <location>
        <begin position="995"/>
        <end position="1010"/>
    </location>
</feature>
<keyword evidence="3" id="KW-0472">Membrane</keyword>
<evidence type="ECO:0000256" key="4">
    <source>
        <dbReference type="SAM" id="SignalP"/>
    </source>
</evidence>
<comment type="caution">
    <text evidence="6">The sequence shown here is derived from an EMBL/GenBank/DDBJ whole genome shotgun (WGS) entry which is preliminary data.</text>
</comment>
<dbReference type="GO" id="GO:0035556">
    <property type="term" value="P:intracellular signal transduction"/>
    <property type="evidence" value="ECO:0007669"/>
    <property type="project" value="InterPro"/>
</dbReference>
<comment type="subcellular location">
    <subcellularLocation>
        <location evidence="1">Cytoplasm</location>
        <location evidence="1">Cytoskeleton</location>
        <location evidence="1">Cilium axoneme</location>
    </subcellularLocation>
</comment>
<dbReference type="InterPro" id="IPR001054">
    <property type="entry name" value="A/G_cyclase"/>
</dbReference>
<gene>
    <name evidence="6" type="ORF">WJX84_005112</name>
</gene>
<evidence type="ECO:0000256" key="2">
    <source>
        <dbReference type="SAM" id="MobiDB-lite"/>
    </source>
</evidence>
<dbReference type="GO" id="GO:0009190">
    <property type="term" value="P:cyclic nucleotide biosynthetic process"/>
    <property type="evidence" value="ECO:0007669"/>
    <property type="project" value="InterPro"/>
</dbReference>
<dbReference type="PANTHER" id="PTHR43081:SF1">
    <property type="entry name" value="ADENYLATE CYCLASE, TERMINAL-DIFFERENTIATION SPECIFIC"/>
    <property type="match status" value="1"/>
</dbReference>
<dbReference type="SUPFAM" id="SSF55073">
    <property type="entry name" value="Nucleotide cyclase"/>
    <property type="match status" value="2"/>
</dbReference>
<feature type="signal peptide" evidence="4">
    <location>
        <begin position="1"/>
        <end position="22"/>
    </location>
</feature>
<dbReference type="CDD" id="cd07302">
    <property type="entry name" value="CHD"/>
    <property type="match status" value="1"/>
</dbReference>
<feature type="domain" description="Guanylate cyclase" evidence="5">
    <location>
        <begin position="430"/>
        <end position="568"/>
    </location>
</feature>
<evidence type="ECO:0000256" key="1">
    <source>
        <dbReference type="ARBA" id="ARBA00004430"/>
    </source>
</evidence>
<dbReference type="AlphaFoldDB" id="A0AAW1T3Z4"/>
<feature type="region of interest" description="Disordered" evidence="2">
    <location>
        <begin position="983"/>
        <end position="1024"/>
    </location>
</feature>
<organism evidence="6 7">
    <name type="scientific">Apatococcus fuscideae</name>
    <dbReference type="NCBI Taxonomy" id="2026836"/>
    <lineage>
        <taxon>Eukaryota</taxon>
        <taxon>Viridiplantae</taxon>
        <taxon>Chlorophyta</taxon>
        <taxon>core chlorophytes</taxon>
        <taxon>Trebouxiophyceae</taxon>
        <taxon>Chlorellales</taxon>
        <taxon>Chlorellaceae</taxon>
        <taxon>Apatococcus</taxon>
    </lineage>
</organism>
<dbReference type="PROSITE" id="PS50125">
    <property type="entry name" value="GUANYLATE_CYCLASE_2"/>
    <property type="match status" value="1"/>
</dbReference>
<dbReference type="Pfam" id="PF00211">
    <property type="entry name" value="Guanylate_cyc"/>
    <property type="match status" value="2"/>
</dbReference>
<feature type="region of interest" description="Disordered" evidence="2">
    <location>
        <begin position="1113"/>
        <end position="1167"/>
    </location>
</feature>
<reference evidence="6 7" key="1">
    <citation type="journal article" date="2024" name="Nat. Commun.">
        <title>Phylogenomics reveals the evolutionary origins of lichenization in chlorophyte algae.</title>
        <authorList>
            <person name="Puginier C."/>
            <person name="Libourel C."/>
            <person name="Otte J."/>
            <person name="Skaloud P."/>
            <person name="Haon M."/>
            <person name="Grisel S."/>
            <person name="Petersen M."/>
            <person name="Berrin J.G."/>
            <person name="Delaux P.M."/>
            <person name="Dal Grande F."/>
            <person name="Keller J."/>
        </authorList>
    </citation>
    <scope>NUCLEOTIDE SEQUENCE [LARGE SCALE GENOMIC DNA]</scope>
    <source>
        <strain evidence="6 7">SAG 2523</strain>
    </source>
</reference>
<name>A0AAW1T3Z4_9CHLO</name>
<sequence length="1270" mass="137625">MRLSRTLQLLLGLCTWARQGLAQLQSQDQIQFVLPRLYTEDQDLASQRTALESLFQSADGPNWVFPYQYGDSATIPQYAPAELLEYFGDPNLTTSEAEQRLLGGIYGPSGLPAQYRLGLWSIGLAKVPWFTSNSSYCTWAGVTCCMTGDELALSFCRYGMQSVAWLSLSASNLTGVIPSEIFYALPDLQFILLADNPGLTGPFPALPTALAKIMQVFDISFTNFSQPCSLNSQLYGGNNESITIGSIGDISQYSSCLPNFLAFDENVLHKTTYNDVYLCPAVRWNRALPDDGTLDAPDLIIPRSHYLPSLINSDNNGSFVEKFDPRLYSFAGCACIDPDYQAVTKVDAHGNRYLESVLIPKSPLWHMLAIILSVVVASLFMAGALLVWQFPRLHREFATWQLQRLKARAAPGTLSQRFCASHGLIFQEVTLVMTDVQGSTELWECFPGDMAKALDMHDNLVRKVLKLFSGHEVTTEGDAFILAFHEALDAINFCVNLQQALLEVPWPENILSNKHAQIEYGHDGKTLFKGLRIRAAVHTGIPAAIEIHDETGQMEYTGEMVDLTEAVSRLPTGGQILMSGETFQRFFTRRAAPASTERCRQASGSKKSSGFLAAATPGQKTIFIDQGRFAFTEFVVPTGLNDDGLAVVGGFHIVEVSPSELACRSLSFPALDPALKIAPSFFNAPGASVAELPGRKPEEICSIDITIVFCSCCQMKPLLAMNAEVAKAALCKFKSCLRTMLRLADGYECQEKDGVFMLAFEGPKMAAEWAILFNMALLDLEWPDELLMCGPSKIVLDSKGDVLLAGISAAIGMVHGPMVTVCPHKSTGKADYFGSTVNRAARVWAAAQDGQVLLDEADALEVARQWASTTGGVSSKSKIASRNFHLLRQMARNQHADGQLNALHASIGSSPAREAHLHNRSQAAGRTKSIVTNIQDEPLVVSNPYILMGHVERKASFLSANPAAKLQKSLEGGRHALGRLKHHAERDAAPEQNVLPGNSSVMHTNGSPESEQAGAASATSGPHVDGLHEATAQPRSMIKQNSRLMSTFMSAPSEQSLKAGLRSLQDSLAAPHPPEPAFLHYNPEASGKSLQHQISSFGLRQTFSIAAGAHSFSHPGKVRAAPPSRTTSTPAKSLSLTKADALSEDSIDVPLDGERRPSLKQSLGSSPSAMQHLLSQAGMPRAVSMPIDDSMGIPQKLVDVDVYSLGLFAFKGLASHRQIAQLIPTSLSERLALFPHVLKRGKATCITADSKLLATSTAILPDVSGLVLAR</sequence>
<proteinExistence type="predicted"/>
<dbReference type="InterPro" id="IPR050697">
    <property type="entry name" value="Adenylyl/Guanylyl_Cyclase_3/4"/>
</dbReference>